<evidence type="ECO:0000313" key="7">
    <source>
        <dbReference type="Proteomes" id="UP000027920"/>
    </source>
</evidence>
<name>A0A072PUQ4_9EURO</name>
<dbReference type="VEuPathDB" id="FungiDB:A1O9_04094"/>
<dbReference type="Proteomes" id="UP000027920">
    <property type="component" value="Unassembled WGS sequence"/>
</dbReference>
<evidence type="ECO:0000256" key="1">
    <source>
        <dbReference type="ARBA" id="ARBA00004141"/>
    </source>
</evidence>
<dbReference type="RefSeq" id="XP_013261840.1">
    <property type="nucleotide sequence ID" value="XM_013406386.1"/>
</dbReference>
<dbReference type="GO" id="GO:0005351">
    <property type="term" value="F:carbohydrate:proton symporter activity"/>
    <property type="evidence" value="ECO:0007669"/>
    <property type="project" value="TreeGrafter"/>
</dbReference>
<keyword evidence="4 5" id="KW-0472">Membrane</keyword>
<dbReference type="HOGENOM" id="CLU_1865118_0_0_1"/>
<dbReference type="Pfam" id="PF00083">
    <property type="entry name" value="Sugar_tr"/>
    <property type="match status" value="1"/>
</dbReference>
<comment type="subcellular location">
    <subcellularLocation>
        <location evidence="1">Membrane</location>
        <topology evidence="1">Multi-pass membrane protein</topology>
    </subcellularLocation>
</comment>
<protein>
    <recommendedName>
        <fullName evidence="8">Major facilitator superfamily (MFS) profile domain-containing protein</fullName>
    </recommendedName>
</protein>
<evidence type="ECO:0000256" key="3">
    <source>
        <dbReference type="ARBA" id="ARBA00022989"/>
    </source>
</evidence>
<organism evidence="6 7">
    <name type="scientific">Exophiala aquamarina CBS 119918</name>
    <dbReference type="NCBI Taxonomy" id="1182545"/>
    <lineage>
        <taxon>Eukaryota</taxon>
        <taxon>Fungi</taxon>
        <taxon>Dikarya</taxon>
        <taxon>Ascomycota</taxon>
        <taxon>Pezizomycotina</taxon>
        <taxon>Eurotiomycetes</taxon>
        <taxon>Chaetothyriomycetidae</taxon>
        <taxon>Chaetothyriales</taxon>
        <taxon>Herpotrichiellaceae</taxon>
        <taxon>Exophiala</taxon>
    </lineage>
</organism>
<evidence type="ECO:0008006" key="8">
    <source>
        <dbReference type="Google" id="ProtNLM"/>
    </source>
</evidence>
<feature type="transmembrane region" description="Helical" evidence="5">
    <location>
        <begin position="28"/>
        <end position="51"/>
    </location>
</feature>
<keyword evidence="3 5" id="KW-1133">Transmembrane helix</keyword>
<dbReference type="GeneID" id="25279027"/>
<dbReference type="InterPro" id="IPR005828">
    <property type="entry name" value="MFS_sugar_transport-like"/>
</dbReference>
<reference evidence="6 7" key="1">
    <citation type="submission" date="2013-03" db="EMBL/GenBank/DDBJ databases">
        <title>The Genome Sequence of Exophiala aquamarina CBS 119918.</title>
        <authorList>
            <consortium name="The Broad Institute Genomics Platform"/>
            <person name="Cuomo C."/>
            <person name="de Hoog S."/>
            <person name="Gorbushina A."/>
            <person name="Walker B."/>
            <person name="Young S.K."/>
            <person name="Zeng Q."/>
            <person name="Gargeya S."/>
            <person name="Fitzgerald M."/>
            <person name="Haas B."/>
            <person name="Abouelleil A."/>
            <person name="Allen A.W."/>
            <person name="Alvarado L."/>
            <person name="Arachchi H.M."/>
            <person name="Berlin A.M."/>
            <person name="Chapman S.B."/>
            <person name="Gainer-Dewar J."/>
            <person name="Goldberg J."/>
            <person name="Griggs A."/>
            <person name="Gujja S."/>
            <person name="Hansen M."/>
            <person name="Howarth C."/>
            <person name="Imamovic A."/>
            <person name="Ireland A."/>
            <person name="Larimer J."/>
            <person name="McCowan C."/>
            <person name="Murphy C."/>
            <person name="Pearson M."/>
            <person name="Poon T.W."/>
            <person name="Priest M."/>
            <person name="Roberts A."/>
            <person name="Saif S."/>
            <person name="Shea T."/>
            <person name="Sisk P."/>
            <person name="Sykes S."/>
            <person name="Wortman J."/>
            <person name="Nusbaum C."/>
            <person name="Birren B."/>
        </authorList>
    </citation>
    <scope>NUCLEOTIDE SEQUENCE [LARGE SCALE GENOMIC DNA]</scope>
    <source>
        <strain evidence="6 7">CBS 119918</strain>
    </source>
</reference>
<dbReference type="PANTHER" id="PTHR48022">
    <property type="entry name" value="PLASTIDIC GLUCOSE TRANSPORTER 4"/>
    <property type="match status" value="1"/>
</dbReference>
<keyword evidence="7" id="KW-1185">Reference proteome</keyword>
<dbReference type="InterPro" id="IPR036259">
    <property type="entry name" value="MFS_trans_sf"/>
</dbReference>
<evidence type="ECO:0000256" key="4">
    <source>
        <dbReference type="ARBA" id="ARBA00023136"/>
    </source>
</evidence>
<evidence type="ECO:0000256" key="5">
    <source>
        <dbReference type="SAM" id="Phobius"/>
    </source>
</evidence>
<evidence type="ECO:0000313" key="6">
    <source>
        <dbReference type="EMBL" id="KEF59250.1"/>
    </source>
</evidence>
<gene>
    <name evidence="6" type="ORF">A1O9_04094</name>
</gene>
<dbReference type="GO" id="GO:0016020">
    <property type="term" value="C:membrane"/>
    <property type="evidence" value="ECO:0007669"/>
    <property type="project" value="UniProtKB-SubCell"/>
</dbReference>
<proteinExistence type="predicted"/>
<dbReference type="AlphaFoldDB" id="A0A072PUQ4"/>
<keyword evidence="2 5" id="KW-0812">Transmembrane</keyword>
<accession>A0A072PUQ4</accession>
<dbReference type="PANTHER" id="PTHR48022:SF2">
    <property type="entry name" value="PLASTIDIC GLUCOSE TRANSPORTER 4"/>
    <property type="match status" value="1"/>
</dbReference>
<dbReference type="EMBL" id="AMGV01000003">
    <property type="protein sequence ID" value="KEF59250.1"/>
    <property type="molecule type" value="Genomic_DNA"/>
</dbReference>
<feature type="transmembrane region" description="Helical" evidence="5">
    <location>
        <begin position="57"/>
        <end position="78"/>
    </location>
</feature>
<comment type="caution">
    <text evidence="6">The sequence shown here is derived from an EMBL/GenBank/DDBJ whole genome shotgun (WGS) entry which is preliminary data.</text>
</comment>
<evidence type="ECO:0000256" key="2">
    <source>
        <dbReference type="ARBA" id="ARBA00022692"/>
    </source>
</evidence>
<dbReference type="Gene3D" id="1.20.1250.20">
    <property type="entry name" value="MFS general substrate transporter like domains"/>
    <property type="match status" value="1"/>
</dbReference>
<dbReference type="InterPro" id="IPR050360">
    <property type="entry name" value="MFS_Sugar_Transporters"/>
</dbReference>
<sequence>MDRIERELEGSGDHPQCFMGTDGRRTRITILLQWTGISFITAYGTYFFFFSNIKNPFTITVITSVCGLTGSASAFPLVKTFGRRGTSDSRGLGCGISMWIFDIVGVTRPDSIAAARDLVAFTGCLICSYRASRGPLP</sequence>